<proteinExistence type="predicted"/>
<sequence>MAESNGELSEDDIIINDQDGLPNVHPNLVPEAEIDSPEHETDDEFEDLPTSVIVTNIHDCVFTSQGNLTVFNCK</sequence>
<accession>A0AAV8X6D0</accession>
<reference evidence="2" key="1">
    <citation type="journal article" date="2023" name="Insect Mol. Biol.">
        <title>Genome sequencing provides insights into the evolution of gene families encoding plant cell wall-degrading enzymes in longhorned beetles.</title>
        <authorList>
            <person name="Shin N.R."/>
            <person name="Okamura Y."/>
            <person name="Kirsch R."/>
            <person name="Pauchet Y."/>
        </authorList>
    </citation>
    <scope>NUCLEOTIDE SEQUENCE</scope>
    <source>
        <strain evidence="2">RBIC_L_NR</strain>
    </source>
</reference>
<dbReference type="Proteomes" id="UP001162156">
    <property type="component" value="Unassembled WGS sequence"/>
</dbReference>
<evidence type="ECO:0000313" key="2">
    <source>
        <dbReference type="EMBL" id="KAJ8934342.1"/>
    </source>
</evidence>
<evidence type="ECO:0000256" key="1">
    <source>
        <dbReference type="SAM" id="MobiDB-lite"/>
    </source>
</evidence>
<dbReference type="EMBL" id="JANEYF010003732">
    <property type="protein sequence ID" value="KAJ8934342.1"/>
    <property type="molecule type" value="Genomic_DNA"/>
</dbReference>
<feature type="region of interest" description="Disordered" evidence="1">
    <location>
        <begin position="1"/>
        <end position="45"/>
    </location>
</feature>
<gene>
    <name evidence="2" type="ORF">NQ314_013383</name>
</gene>
<evidence type="ECO:0000313" key="3">
    <source>
        <dbReference type="Proteomes" id="UP001162156"/>
    </source>
</evidence>
<comment type="caution">
    <text evidence="2">The sequence shown here is derived from an EMBL/GenBank/DDBJ whole genome shotgun (WGS) entry which is preliminary data.</text>
</comment>
<organism evidence="2 3">
    <name type="scientific">Rhamnusium bicolor</name>
    <dbReference type="NCBI Taxonomy" id="1586634"/>
    <lineage>
        <taxon>Eukaryota</taxon>
        <taxon>Metazoa</taxon>
        <taxon>Ecdysozoa</taxon>
        <taxon>Arthropoda</taxon>
        <taxon>Hexapoda</taxon>
        <taxon>Insecta</taxon>
        <taxon>Pterygota</taxon>
        <taxon>Neoptera</taxon>
        <taxon>Endopterygota</taxon>
        <taxon>Coleoptera</taxon>
        <taxon>Polyphaga</taxon>
        <taxon>Cucujiformia</taxon>
        <taxon>Chrysomeloidea</taxon>
        <taxon>Cerambycidae</taxon>
        <taxon>Lepturinae</taxon>
        <taxon>Rhagiini</taxon>
        <taxon>Rhamnusium</taxon>
    </lineage>
</organism>
<dbReference type="AlphaFoldDB" id="A0AAV8X6D0"/>
<keyword evidence="3" id="KW-1185">Reference proteome</keyword>
<name>A0AAV8X6D0_9CUCU</name>
<protein>
    <submittedName>
        <fullName evidence="2">Uncharacterized protein</fullName>
    </submittedName>
</protein>
<feature type="compositionally biased region" description="Acidic residues" evidence="1">
    <location>
        <begin position="32"/>
        <end position="45"/>
    </location>
</feature>